<comment type="caution">
    <text evidence="5">The sequence shown here is derived from an EMBL/GenBank/DDBJ whole genome shotgun (WGS) entry which is preliminary data.</text>
</comment>
<dbReference type="InterPro" id="IPR008555">
    <property type="entry name" value="SIKE"/>
</dbReference>
<evidence type="ECO:0000256" key="1">
    <source>
        <dbReference type="ARBA" id="ARBA00005537"/>
    </source>
</evidence>
<feature type="compositionally biased region" description="Low complexity" evidence="4">
    <location>
        <begin position="225"/>
        <end position="278"/>
    </location>
</feature>
<accession>A0ABQ9E2X4</accession>
<evidence type="ECO:0000256" key="4">
    <source>
        <dbReference type="SAM" id="MobiDB-lite"/>
    </source>
</evidence>
<keyword evidence="2 3" id="KW-0175">Coiled coil</keyword>
<dbReference type="Pfam" id="PF05769">
    <property type="entry name" value="SIKE"/>
    <property type="match status" value="1"/>
</dbReference>
<evidence type="ECO:0008006" key="7">
    <source>
        <dbReference type="Google" id="ProtNLM"/>
    </source>
</evidence>
<keyword evidence="6" id="KW-1185">Reference proteome</keyword>
<dbReference type="PANTHER" id="PTHR12186:SF2">
    <property type="entry name" value="FGFR1 ONCOGENE PARTNER 2 HOMOLOG"/>
    <property type="match status" value="1"/>
</dbReference>
<feature type="coiled-coil region" evidence="3">
    <location>
        <begin position="69"/>
        <end position="103"/>
    </location>
</feature>
<comment type="similarity">
    <text evidence="1">Belongs to the SIKE family.</text>
</comment>
<evidence type="ECO:0000256" key="2">
    <source>
        <dbReference type="ARBA" id="ARBA00023054"/>
    </source>
</evidence>
<reference evidence="5 6" key="1">
    <citation type="submission" date="2022-12" db="EMBL/GenBank/DDBJ databases">
        <title>Chromosome-level genome of Tegillarca granosa.</title>
        <authorList>
            <person name="Kim J."/>
        </authorList>
    </citation>
    <scope>NUCLEOTIDE SEQUENCE [LARGE SCALE GENOMIC DNA]</scope>
    <source>
        <strain evidence="5">Teg-2019</strain>
        <tissue evidence="5">Adductor muscle</tissue>
    </source>
</reference>
<evidence type="ECO:0000256" key="3">
    <source>
        <dbReference type="SAM" id="Coils"/>
    </source>
</evidence>
<organism evidence="5 6">
    <name type="scientific">Tegillarca granosa</name>
    <name type="common">Malaysian cockle</name>
    <name type="synonym">Anadara granosa</name>
    <dbReference type="NCBI Taxonomy" id="220873"/>
    <lineage>
        <taxon>Eukaryota</taxon>
        <taxon>Metazoa</taxon>
        <taxon>Spiralia</taxon>
        <taxon>Lophotrochozoa</taxon>
        <taxon>Mollusca</taxon>
        <taxon>Bivalvia</taxon>
        <taxon>Autobranchia</taxon>
        <taxon>Pteriomorphia</taxon>
        <taxon>Arcoida</taxon>
        <taxon>Arcoidea</taxon>
        <taxon>Arcidae</taxon>
        <taxon>Tegillarca</taxon>
    </lineage>
</organism>
<dbReference type="PANTHER" id="PTHR12186">
    <property type="entry name" value="SIKE FAMILY MEMBER"/>
    <property type="match status" value="1"/>
</dbReference>
<sequence length="300" mass="33383">MSISVEKLLNDAQVLVARFRKHDTTADILISTTQSLHKRLDAMKQYQDDITELNEIARHRPRSTLVLGIAQENRQIRELQQENRELQLSLEEHQSALELIMQKYREQIMKLIQSNKYEKALAVKQDQSKDLEVLIDKISEMAAVMQKAIAVDDKAAAKDHEQITKLTVENQGLRELLEVCSTAKQRILDTMNVEQDEKGCQTDVVEEPQPPPEQPEQSKPEKKSTTGGSKQSGSTQSKSDSRSSTPSKSDSSTKLSSTSPTKSDSSTKQSGKSDSSTKLASTPSKTDSGTKLNRPANFTA</sequence>
<protein>
    <recommendedName>
        <fullName evidence="7">FGFR1 oncogene partner 2 homolog</fullName>
    </recommendedName>
</protein>
<name>A0ABQ9E2X4_TEGGR</name>
<evidence type="ECO:0000313" key="6">
    <source>
        <dbReference type="Proteomes" id="UP001217089"/>
    </source>
</evidence>
<feature type="compositionally biased region" description="Polar residues" evidence="4">
    <location>
        <begin position="279"/>
        <end position="300"/>
    </location>
</feature>
<dbReference type="Proteomes" id="UP001217089">
    <property type="component" value="Unassembled WGS sequence"/>
</dbReference>
<feature type="region of interest" description="Disordered" evidence="4">
    <location>
        <begin position="193"/>
        <end position="300"/>
    </location>
</feature>
<proteinExistence type="inferred from homology"/>
<evidence type="ECO:0000313" key="5">
    <source>
        <dbReference type="EMBL" id="KAJ8299632.1"/>
    </source>
</evidence>
<dbReference type="EMBL" id="JARBDR010000921">
    <property type="protein sequence ID" value="KAJ8299632.1"/>
    <property type="molecule type" value="Genomic_DNA"/>
</dbReference>
<gene>
    <name evidence="5" type="ORF">KUTeg_023692</name>
</gene>